<dbReference type="AlphaFoldDB" id="A0A6J0PS34"/>
<dbReference type="PANTHER" id="PTHR34374">
    <property type="entry name" value="LARGE RIBOSOMAL RNA SUBUNIT ACCUMULATION PROTEIN YCED HOMOLOG 1, CHLOROPLASTIC"/>
    <property type="match status" value="1"/>
</dbReference>
<keyword evidence="1" id="KW-1185">Reference proteome</keyword>
<name>A0A6J0PS34_ELAGV</name>
<reference evidence="2" key="1">
    <citation type="submission" date="2025-08" db="UniProtKB">
        <authorList>
            <consortium name="RefSeq"/>
        </authorList>
    </citation>
    <scope>IDENTIFICATION</scope>
</reference>
<gene>
    <name evidence="2" type="primary">LOC109506726</name>
</gene>
<sequence>MGDYAAGESWRWLRVFGSHVGQLSPLRRGIMKKKYEVESCAELVTECVFSNFTVLLTEDPIEEPDEVNLGVIYGQDKAKSSMEKSNNKEEDDDEKQIDLDDQFYFPAEKEEIDLSKHIRDIMHVEITITVICNVNCKGFCLICGANLNKRECNCSKEVVKENDREHGPLKGLRK</sequence>
<protein>
    <submittedName>
        <fullName evidence="2">Large ribosomal RNA subunit accumulation protein YCED homolog 1, chloroplastic-like</fullName>
    </submittedName>
</protein>
<dbReference type="InterPro" id="IPR003772">
    <property type="entry name" value="YceD"/>
</dbReference>
<organism evidence="1 2">
    <name type="scientific">Elaeis guineensis var. tenera</name>
    <name type="common">Oil palm</name>
    <dbReference type="NCBI Taxonomy" id="51953"/>
    <lineage>
        <taxon>Eukaryota</taxon>
        <taxon>Viridiplantae</taxon>
        <taxon>Streptophyta</taxon>
        <taxon>Embryophyta</taxon>
        <taxon>Tracheophyta</taxon>
        <taxon>Spermatophyta</taxon>
        <taxon>Magnoliopsida</taxon>
        <taxon>Liliopsida</taxon>
        <taxon>Arecaceae</taxon>
        <taxon>Arecoideae</taxon>
        <taxon>Cocoseae</taxon>
        <taxon>Elaeidinae</taxon>
        <taxon>Elaeis</taxon>
    </lineage>
</organism>
<dbReference type="PANTHER" id="PTHR34374:SF1">
    <property type="entry name" value="LARGE RIBOSOMAL RNA SUBUNIT ACCUMULATION PROTEIN YCED HOMOLOG 1, CHLOROPLASTIC"/>
    <property type="match status" value="1"/>
</dbReference>
<proteinExistence type="predicted"/>
<dbReference type="RefSeq" id="XP_019710940.1">
    <property type="nucleotide sequence ID" value="XM_019855381.1"/>
</dbReference>
<dbReference type="OrthoDB" id="1931432at2759"/>
<evidence type="ECO:0000313" key="1">
    <source>
        <dbReference type="Proteomes" id="UP000504607"/>
    </source>
</evidence>
<evidence type="ECO:0000313" key="2">
    <source>
        <dbReference type="RefSeq" id="XP_019710940.1"/>
    </source>
</evidence>
<dbReference type="Pfam" id="PF02620">
    <property type="entry name" value="YceD"/>
    <property type="match status" value="1"/>
</dbReference>
<dbReference type="Proteomes" id="UP000504607">
    <property type="component" value="Chromosome 16"/>
</dbReference>
<accession>A0A6J0PS34</accession>
<dbReference type="InParanoid" id="A0A6J0PS34"/>